<feature type="region of interest" description="Disordered" evidence="1">
    <location>
        <begin position="210"/>
        <end position="253"/>
    </location>
</feature>
<comment type="caution">
    <text evidence="2">The sequence shown here is derived from an EMBL/GenBank/DDBJ whole genome shotgun (WGS) entry which is preliminary data.</text>
</comment>
<dbReference type="Proteomes" id="UP001296104">
    <property type="component" value="Unassembled WGS sequence"/>
</dbReference>
<reference evidence="2" key="1">
    <citation type="submission" date="2023-11" db="EMBL/GenBank/DDBJ databases">
        <authorList>
            <person name="Alioto T."/>
            <person name="Alioto T."/>
            <person name="Gomez Garrido J."/>
        </authorList>
    </citation>
    <scope>NUCLEOTIDE SEQUENCE</scope>
</reference>
<protein>
    <submittedName>
        <fullName evidence="2">Uncharacterized protein</fullName>
    </submittedName>
</protein>
<feature type="compositionally biased region" description="Low complexity" evidence="1">
    <location>
        <begin position="27"/>
        <end position="45"/>
    </location>
</feature>
<feature type="region of interest" description="Disordered" evidence="1">
    <location>
        <begin position="1"/>
        <end position="46"/>
    </location>
</feature>
<evidence type="ECO:0000256" key="1">
    <source>
        <dbReference type="SAM" id="MobiDB-lite"/>
    </source>
</evidence>
<proteinExistence type="predicted"/>
<evidence type="ECO:0000313" key="2">
    <source>
        <dbReference type="EMBL" id="CAK4034544.1"/>
    </source>
</evidence>
<dbReference type="EMBL" id="CAVMBE010000122">
    <property type="protein sequence ID" value="CAK4034544.1"/>
    <property type="molecule type" value="Genomic_DNA"/>
</dbReference>
<accession>A0AAI8Z8N2</accession>
<sequence>MRLPCFSRSPTLEAADAAPPRKRTINRASTAESARSTASRASTASNWSISRLPPCKRDSDAKVEAMMMPLPAEPRASRCLRLSQPKTYSNIVHSMKSERGSRDWKSFPVFPDDEVDMADSANERARRKTVEHARKMRAFSSFTDQQHRDPLDAVDMIGSKKNKNNKATHGGAASSPESEIDIQKKLKAFYNIDLTPPERLQIPEARLAATLPSPPRSRQRPPSNASSKASATSSDSSSSGGRKRPAPYDGLLMRESDLPVDPEWNLRHQAARRRVKRFIFENFDEVDWRSCPTVEETSFQHKTLWHRRDLRCIASPHYLHGIANGWHRPSYDSSLSGSDVLTPEEDMFDMIG</sequence>
<gene>
    <name evidence="2" type="ORF">LECACI_7A009702</name>
</gene>
<keyword evidence="3" id="KW-1185">Reference proteome</keyword>
<feature type="compositionally biased region" description="Low complexity" evidence="1">
    <location>
        <begin position="220"/>
        <end position="239"/>
    </location>
</feature>
<name>A0AAI8Z8N2_9PEZI</name>
<dbReference type="AlphaFoldDB" id="A0AAI8Z8N2"/>
<organism evidence="2 3">
    <name type="scientific">Lecanosticta acicola</name>
    <dbReference type="NCBI Taxonomy" id="111012"/>
    <lineage>
        <taxon>Eukaryota</taxon>
        <taxon>Fungi</taxon>
        <taxon>Dikarya</taxon>
        <taxon>Ascomycota</taxon>
        <taxon>Pezizomycotina</taxon>
        <taxon>Dothideomycetes</taxon>
        <taxon>Dothideomycetidae</taxon>
        <taxon>Mycosphaerellales</taxon>
        <taxon>Mycosphaerellaceae</taxon>
        <taxon>Lecanosticta</taxon>
    </lineage>
</organism>
<evidence type="ECO:0000313" key="3">
    <source>
        <dbReference type="Proteomes" id="UP001296104"/>
    </source>
</evidence>